<dbReference type="Gene3D" id="2.130.10.10">
    <property type="entry name" value="YVTN repeat-like/Quinoprotein amine dehydrogenase"/>
    <property type="match status" value="1"/>
</dbReference>
<evidence type="ECO:0000313" key="3">
    <source>
        <dbReference type="Proteomes" id="UP001162131"/>
    </source>
</evidence>
<dbReference type="InterPro" id="IPR031793">
    <property type="entry name" value="KICSTOR_ITFG2"/>
</dbReference>
<dbReference type="AlphaFoldDB" id="A0AAU9K355"/>
<dbReference type="PANTHER" id="PTHR16317:SF1">
    <property type="entry name" value="KICSTOR COMPLEX PROTEIN ITFG2"/>
    <property type="match status" value="1"/>
</dbReference>
<dbReference type="PANTHER" id="PTHR16317">
    <property type="entry name" value="INTEGRIN ALPHA REPEAT DOMAIN-CONTAINING"/>
    <property type="match status" value="1"/>
</dbReference>
<keyword evidence="3" id="KW-1185">Reference proteome</keyword>
<dbReference type="Proteomes" id="UP001162131">
    <property type="component" value="Unassembled WGS sequence"/>
</dbReference>
<comment type="caution">
    <text evidence="2">The sequence shown here is derived from an EMBL/GenBank/DDBJ whole genome shotgun (WGS) entry which is preliminary data.</text>
</comment>
<dbReference type="InterPro" id="IPR036322">
    <property type="entry name" value="WD40_repeat_dom_sf"/>
</dbReference>
<feature type="coiled-coil region" evidence="1">
    <location>
        <begin position="345"/>
        <end position="372"/>
    </location>
</feature>
<accession>A0AAU9K355</accession>
<keyword evidence="1" id="KW-0175">Coiled coil</keyword>
<gene>
    <name evidence="2" type="ORF">BSTOLATCC_MIC58294</name>
</gene>
<dbReference type="EMBL" id="CAJZBQ010000056">
    <property type="protein sequence ID" value="CAG9333483.1"/>
    <property type="molecule type" value="Genomic_DNA"/>
</dbReference>
<protein>
    <submittedName>
        <fullName evidence="2">Uncharacterized protein</fullName>
    </submittedName>
</protein>
<evidence type="ECO:0000256" key="1">
    <source>
        <dbReference type="SAM" id="Coils"/>
    </source>
</evidence>
<dbReference type="SUPFAM" id="SSF50978">
    <property type="entry name" value="WD40 repeat-like"/>
    <property type="match status" value="1"/>
</dbReference>
<dbReference type="GO" id="GO:0032006">
    <property type="term" value="P:regulation of TOR signaling"/>
    <property type="evidence" value="ECO:0007669"/>
    <property type="project" value="TreeGrafter"/>
</dbReference>
<sequence length="379" mass="42070">MSEFTAIPLTPSKILNFTGRVLGNAICLGRRENNDILVVGNLDGTLCLFLFDNEEPLLVATEVGSICCIKIDYISLLKDIGVLVATLEGKSYIFEIIMDRMLGFTESWTPRYTQQLLLNPQCIALYQNEDSKRTELFIGTSYGVFAHYKMSGKDSKASSPWKAGKLWTLGNEITSICIRVRESEKQLFLGEGDGSVLIIHPTNDNPERASNRNYITEVCGKDSTYVMVTTYQNCVAAVNGNGKIGCFDSVGVSDKPSESSLTTSITKRPVFIGYLNSQTVAIGTSDGCVYFVSENISNYYRYEEVPQAYAVDNLSTPTMAIVAHSGNIVIFSCFTFLNNVLPSFIENAQKEIEELREKINDSETSAEKLISTYLYMPLR</sequence>
<organism evidence="2 3">
    <name type="scientific">Blepharisma stoltei</name>
    <dbReference type="NCBI Taxonomy" id="1481888"/>
    <lineage>
        <taxon>Eukaryota</taxon>
        <taxon>Sar</taxon>
        <taxon>Alveolata</taxon>
        <taxon>Ciliophora</taxon>
        <taxon>Postciliodesmatophora</taxon>
        <taxon>Heterotrichea</taxon>
        <taxon>Heterotrichida</taxon>
        <taxon>Blepharismidae</taxon>
        <taxon>Blepharisma</taxon>
    </lineage>
</organism>
<evidence type="ECO:0000313" key="2">
    <source>
        <dbReference type="EMBL" id="CAG9333483.1"/>
    </source>
</evidence>
<dbReference type="InterPro" id="IPR015943">
    <property type="entry name" value="WD40/YVTN_repeat-like_dom_sf"/>
</dbReference>
<reference evidence="2" key="1">
    <citation type="submission" date="2021-09" db="EMBL/GenBank/DDBJ databases">
        <authorList>
            <consortium name="AG Swart"/>
            <person name="Singh M."/>
            <person name="Singh A."/>
            <person name="Seah K."/>
            <person name="Emmerich C."/>
        </authorList>
    </citation>
    <scope>NUCLEOTIDE SEQUENCE</scope>
    <source>
        <strain evidence="2">ATCC30299</strain>
    </source>
</reference>
<proteinExistence type="predicted"/>
<name>A0AAU9K355_9CILI</name>